<dbReference type="AlphaFoldDB" id="A0A8J5FI46"/>
<sequence>MWSDGSVTRTDYGEGDDIPERRARHPPVNRRTQRRDLWEGGESLSSIRSTMTRELNAMVVSGSNAQQNGSSQFGNESSNGGGEQPGEETAAAAAAETNPLAIVLTYPIPSPGHQSPHAGAGEERLPPVHVVRREEVESKVAAWQTAEVAKINNRYKREEVIINGWESEEVEKAAAWLKKIERKLDKQKARATETMRNEIAKAQQKAAEKKASAEAKRGTKVGRVLELANFMRAVGRAPSKRPFF</sequence>
<keyword evidence="6" id="KW-1185">Reference proteome</keyword>
<dbReference type="PANTHER" id="PTHR31471:SF87">
    <property type="entry name" value="REMORIN 4.2"/>
    <property type="match status" value="1"/>
</dbReference>
<feature type="domain" description="Remorin C-terminal" evidence="4">
    <location>
        <begin position="134"/>
        <end position="240"/>
    </location>
</feature>
<evidence type="ECO:0000256" key="3">
    <source>
        <dbReference type="SAM" id="MobiDB-lite"/>
    </source>
</evidence>
<dbReference type="Proteomes" id="UP000734854">
    <property type="component" value="Unassembled WGS sequence"/>
</dbReference>
<dbReference type="Pfam" id="PF03763">
    <property type="entry name" value="Remorin_C"/>
    <property type="match status" value="1"/>
</dbReference>
<name>A0A8J5FI46_ZINOF</name>
<dbReference type="InterPro" id="IPR005516">
    <property type="entry name" value="Remorin_C"/>
</dbReference>
<evidence type="ECO:0000313" key="6">
    <source>
        <dbReference type="Proteomes" id="UP000734854"/>
    </source>
</evidence>
<feature type="compositionally biased region" description="Low complexity" evidence="3">
    <location>
        <begin position="61"/>
        <end position="75"/>
    </location>
</feature>
<dbReference type="EMBL" id="JACMSC010000015">
    <property type="protein sequence ID" value="KAG6487801.1"/>
    <property type="molecule type" value="Genomic_DNA"/>
</dbReference>
<evidence type="ECO:0000313" key="5">
    <source>
        <dbReference type="EMBL" id="KAG6487801.1"/>
    </source>
</evidence>
<keyword evidence="2" id="KW-0175">Coiled coil</keyword>
<comment type="similarity">
    <text evidence="1">Belongs to the remorin family.</text>
</comment>
<dbReference type="OrthoDB" id="1939615at2759"/>
<comment type="caution">
    <text evidence="5">The sequence shown here is derived from an EMBL/GenBank/DDBJ whole genome shotgun (WGS) entry which is preliminary data.</text>
</comment>
<gene>
    <name evidence="5" type="ORF">ZIOFF_056408</name>
</gene>
<accession>A0A8J5FI46</accession>
<evidence type="ECO:0000256" key="2">
    <source>
        <dbReference type="SAM" id="Coils"/>
    </source>
</evidence>
<reference evidence="5 6" key="1">
    <citation type="submission" date="2020-08" db="EMBL/GenBank/DDBJ databases">
        <title>Plant Genome Project.</title>
        <authorList>
            <person name="Zhang R.-G."/>
        </authorList>
    </citation>
    <scope>NUCLEOTIDE SEQUENCE [LARGE SCALE GENOMIC DNA]</scope>
    <source>
        <tissue evidence="5">Rhizome</tissue>
    </source>
</reference>
<feature type="coiled-coil region" evidence="2">
    <location>
        <begin position="177"/>
        <end position="212"/>
    </location>
</feature>
<evidence type="ECO:0000256" key="1">
    <source>
        <dbReference type="ARBA" id="ARBA00005711"/>
    </source>
</evidence>
<protein>
    <recommendedName>
        <fullName evidence="4">Remorin C-terminal domain-containing protein</fullName>
    </recommendedName>
</protein>
<feature type="region of interest" description="Disordered" evidence="3">
    <location>
        <begin position="1"/>
        <end position="96"/>
    </location>
</feature>
<proteinExistence type="inferred from homology"/>
<feature type="compositionally biased region" description="Polar residues" evidence="3">
    <location>
        <begin position="43"/>
        <end position="53"/>
    </location>
</feature>
<evidence type="ECO:0000259" key="4">
    <source>
        <dbReference type="Pfam" id="PF03763"/>
    </source>
</evidence>
<organism evidence="5 6">
    <name type="scientific">Zingiber officinale</name>
    <name type="common">Ginger</name>
    <name type="synonym">Amomum zingiber</name>
    <dbReference type="NCBI Taxonomy" id="94328"/>
    <lineage>
        <taxon>Eukaryota</taxon>
        <taxon>Viridiplantae</taxon>
        <taxon>Streptophyta</taxon>
        <taxon>Embryophyta</taxon>
        <taxon>Tracheophyta</taxon>
        <taxon>Spermatophyta</taxon>
        <taxon>Magnoliopsida</taxon>
        <taxon>Liliopsida</taxon>
        <taxon>Zingiberales</taxon>
        <taxon>Zingiberaceae</taxon>
        <taxon>Zingiber</taxon>
    </lineage>
</organism>
<feature type="compositionally biased region" description="Basic residues" evidence="3">
    <location>
        <begin position="22"/>
        <end position="33"/>
    </location>
</feature>
<dbReference type="PANTHER" id="PTHR31471">
    <property type="entry name" value="OS02G0116800 PROTEIN"/>
    <property type="match status" value="1"/>
</dbReference>
<feature type="compositionally biased region" description="Low complexity" evidence="3">
    <location>
        <begin position="87"/>
        <end position="96"/>
    </location>
</feature>